<dbReference type="InterPro" id="IPR027417">
    <property type="entry name" value="P-loop_NTPase"/>
</dbReference>
<reference evidence="2 3" key="1">
    <citation type="submission" date="2024-02" db="EMBL/GenBank/DDBJ databases">
        <title>Herpetosiphon gulosus NBRC 112829.</title>
        <authorList>
            <person name="Ichikawa N."/>
            <person name="Katano-Makiyama Y."/>
            <person name="Hidaka K."/>
        </authorList>
    </citation>
    <scope>NUCLEOTIDE SEQUENCE [LARGE SCALE GENOMIC DNA]</scope>
    <source>
        <strain evidence="2 3">NBRC 112829</strain>
    </source>
</reference>
<dbReference type="InterPro" id="IPR002182">
    <property type="entry name" value="NB-ARC"/>
</dbReference>
<gene>
    <name evidence="2" type="ORF">Hgul01_02193</name>
</gene>
<dbReference type="SUPFAM" id="SSF52540">
    <property type="entry name" value="P-loop containing nucleoside triphosphate hydrolases"/>
    <property type="match status" value="1"/>
</dbReference>
<protein>
    <recommendedName>
        <fullName evidence="1">NB-ARC domain-containing protein</fullName>
    </recommendedName>
</protein>
<evidence type="ECO:0000313" key="2">
    <source>
        <dbReference type="EMBL" id="GAA5528394.1"/>
    </source>
</evidence>
<dbReference type="Pfam" id="PF00931">
    <property type="entry name" value="NB-ARC"/>
    <property type="match status" value="1"/>
</dbReference>
<dbReference type="Proteomes" id="UP001428290">
    <property type="component" value="Unassembled WGS sequence"/>
</dbReference>
<sequence>MPASGEKFAQLLTEALYQIRLRESKPLQVIQDELGYAMGRNGGSVIDYWRRGNLPTKLADLEQLTRTLQQRGVHDQRWIEAFLTAGGYPPAQTLIQPVVASKVLDPNLPKRYRQLVGRDSLVRQVLQHLGDREGYWVIAIDGMGGIGKTALAMDLMQRFVAQQPEYRPIWISAEPQQGGGILPNQPLTFDSLITNLARQLALADVAQLSVEEKFQRLQQVLKHQPILLVLDNLETSGEPQQVLLEKLRPLLQPSKVILTSRQRFKGEVFSVHLIGLEAEQAALFIRQDASEKGVQWLQQASLDDLQPIIKATGGSPLAMKLVVSQLASLPLDLVLQHVQSVTQLNPGDEDAYVRFYMFLFQRSWTLLELSAKQLLVSLARFVPSNGCDWRAMQQISALPAAELAHSIDMLWKLSLLELNEGEHFGQLRYYLHPLTQHFVLSEIAQVL</sequence>
<name>A0ABP9WZ95_9CHLR</name>
<organism evidence="2 3">
    <name type="scientific">Herpetosiphon gulosus</name>
    <dbReference type="NCBI Taxonomy" id="1973496"/>
    <lineage>
        <taxon>Bacteria</taxon>
        <taxon>Bacillati</taxon>
        <taxon>Chloroflexota</taxon>
        <taxon>Chloroflexia</taxon>
        <taxon>Herpetosiphonales</taxon>
        <taxon>Herpetosiphonaceae</taxon>
        <taxon>Herpetosiphon</taxon>
    </lineage>
</organism>
<dbReference type="RefSeq" id="WP_345722014.1">
    <property type="nucleotide sequence ID" value="NZ_BAABRU010000007.1"/>
</dbReference>
<dbReference type="PANTHER" id="PTHR47691">
    <property type="entry name" value="REGULATOR-RELATED"/>
    <property type="match status" value="1"/>
</dbReference>
<dbReference type="EMBL" id="BAABRU010000007">
    <property type="protein sequence ID" value="GAA5528394.1"/>
    <property type="molecule type" value="Genomic_DNA"/>
</dbReference>
<keyword evidence="3" id="KW-1185">Reference proteome</keyword>
<dbReference type="Gene3D" id="3.40.50.300">
    <property type="entry name" value="P-loop containing nucleotide triphosphate hydrolases"/>
    <property type="match status" value="1"/>
</dbReference>
<dbReference type="PRINTS" id="PR00364">
    <property type="entry name" value="DISEASERSIST"/>
</dbReference>
<evidence type="ECO:0000313" key="3">
    <source>
        <dbReference type="Proteomes" id="UP001428290"/>
    </source>
</evidence>
<dbReference type="PANTHER" id="PTHR47691:SF3">
    <property type="entry name" value="HTH-TYPE TRANSCRIPTIONAL REGULATOR RV0890C-RELATED"/>
    <property type="match status" value="1"/>
</dbReference>
<proteinExistence type="predicted"/>
<evidence type="ECO:0000259" key="1">
    <source>
        <dbReference type="Pfam" id="PF00931"/>
    </source>
</evidence>
<accession>A0ABP9WZ95</accession>
<feature type="domain" description="NB-ARC" evidence="1">
    <location>
        <begin position="119"/>
        <end position="263"/>
    </location>
</feature>
<comment type="caution">
    <text evidence="2">The sequence shown here is derived from an EMBL/GenBank/DDBJ whole genome shotgun (WGS) entry which is preliminary data.</text>
</comment>